<keyword evidence="6 8" id="KW-0067">ATP-binding</keyword>
<comment type="caution">
    <text evidence="8">The sequence shown here is derived from an EMBL/GenBank/DDBJ whole genome shotgun (WGS) entry which is preliminary data.</text>
</comment>
<feature type="domain" description="ABC transporter" evidence="7">
    <location>
        <begin position="256"/>
        <end position="499"/>
    </location>
</feature>
<keyword evidence="9" id="KW-1185">Reference proteome</keyword>
<dbReference type="PANTHER" id="PTHR43790">
    <property type="entry name" value="CARBOHYDRATE TRANSPORT ATP-BINDING PROTEIN MG119-RELATED"/>
    <property type="match status" value="1"/>
</dbReference>
<keyword evidence="2" id="KW-0813">Transport</keyword>
<protein>
    <submittedName>
        <fullName evidence="8">Sugar ABC transporter ATP-binding protein</fullName>
    </submittedName>
</protein>
<dbReference type="GO" id="GO:0005524">
    <property type="term" value="F:ATP binding"/>
    <property type="evidence" value="ECO:0007669"/>
    <property type="project" value="UniProtKB-KW"/>
</dbReference>
<dbReference type="InterPro" id="IPR003439">
    <property type="entry name" value="ABC_transporter-like_ATP-bd"/>
</dbReference>
<gene>
    <name evidence="8" type="ORF">PPNSA23_39100</name>
</gene>
<dbReference type="PROSITE" id="PS00211">
    <property type="entry name" value="ABC_TRANSPORTER_1"/>
    <property type="match status" value="1"/>
</dbReference>
<evidence type="ECO:0000259" key="7">
    <source>
        <dbReference type="PROSITE" id="PS50893"/>
    </source>
</evidence>
<evidence type="ECO:0000256" key="1">
    <source>
        <dbReference type="ARBA" id="ARBA00005417"/>
    </source>
</evidence>
<dbReference type="CDD" id="cd03216">
    <property type="entry name" value="ABC_Carb_Monos_I"/>
    <property type="match status" value="1"/>
</dbReference>
<accession>A0ABQ0H4Y8</accession>
<evidence type="ECO:0000256" key="2">
    <source>
        <dbReference type="ARBA" id="ARBA00022448"/>
    </source>
</evidence>
<dbReference type="InterPro" id="IPR003593">
    <property type="entry name" value="AAA+_ATPase"/>
</dbReference>
<dbReference type="SMART" id="SM00382">
    <property type="entry name" value="AAA"/>
    <property type="match status" value="2"/>
</dbReference>
<dbReference type="Proteomes" id="UP001628091">
    <property type="component" value="Unassembled WGS sequence"/>
</dbReference>
<reference evidence="8 9" key="1">
    <citation type="submission" date="2024-10" db="EMBL/GenBank/DDBJ databases">
        <title>Isolation, draft genome sequencing and identification of Phyllobacterium sp. NSA23, isolated from leaf soil.</title>
        <authorList>
            <person name="Akita H."/>
        </authorList>
    </citation>
    <scope>NUCLEOTIDE SEQUENCE [LARGE SCALE GENOMIC DNA]</scope>
    <source>
        <strain evidence="8 9">NSA23</strain>
    </source>
</reference>
<keyword evidence="4" id="KW-0677">Repeat</keyword>
<evidence type="ECO:0000256" key="5">
    <source>
        <dbReference type="ARBA" id="ARBA00022741"/>
    </source>
</evidence>
<dbReference type="InterPro" id="IPR017871">
    <property type="entry name" value="ABC_transporter-like_CS"/>
</dbReference>
<dbReference type="SUPFAM" id="SSF52540">
    <property type="entry name" value="P-loop containing nucleoside triphosphate hydrolases"/>
    <property type="match status" value="2"/>
</dbReference>
<feature type="domain" description="ABC transporter" evidence="7">
    <location>
        <begin position="7"/>
        <end position="245"/>
    </location>
</feature>
<evidence type="ECO:0000256" key="3">
    <source>
        <dbReference type="ARBA" id="ARBA00022597"/>
    </source>
</evidence>
<evidence type="ECO:0000256" key="4">
    <source>
        <dbReference type="ARBA" id="ARBA00022737"/>
    </source>
</evidence>
<keyword evidence="3" id="KW-0762">Sugar transport</keyword>
<organism evidence="8 9">
    <name type="scientific">Phyllobacterium phragmitis</name>
    <dbReference type="NCBI Taxonomy" id="2670329"/>
    <lineage>
        <taxon>Bacteria</taxon>
        <taxon>Pseudomonadati</taxon>
        <taxon>Pseudomonadota</taxon>
        <taxon>Alphaproteobacteria</taxon>
        <taxon>Hyphomicrobiales</taxon>
        <taxon>Phyllobacteriaceae</taxon>
        <taxon>Phyllobacterium</taxon>
    </lineage>
</organism>
<name>A0ABQ0H4Y8_9HYPH</name>
<evidence type="ECO:0000313" key="9">
    <source>
        <dbReference type="Proteomes" id="UP001628091"/>
    </source>
</evidence>
<dbReference type="EMBL" id="BAAFZP010000002">
    <property type="protein sequence ID" value="GAB1583967.1"/>
    <property type="molecule type" value="Genomic_DNA"/>
</dbReference>
<keyword evidence="5" id="KW-0547">Nucleotide-binding</keyword>
<dbReference type="Gene3D" id="3.40.50.300">
    <property type="entry name" value="P-loop containing nucleotide triphosphate hydrolases"/>
    <property type="match status" value="2"/>
</dbReference>
<comment type="similarity">
    <text evidence="1">Belongs to the ABC transporter superfamily.</text>
</comment>
<dbReference type="PROSITE" id="PS50893">
    <property type="entry name" value="ABC_TRANSPORTER_2"/>
    <property type="match status" value="2"/>
</dbReference>
<dbReference type="InterPro" id="IPR050107">
    <property type="entry name" value="ABC_carbohydrate_import_ATPase"/>
</dbReference>
<sequence>MVSHAIAAVKGCTKQYPGVLALDDATFEIAPGEVRALLGKNGAGKSTLIRMLTGAEVPDRGTVLIDGGELRQSGSGRAQEAFDKGVRVVYQELSLVPGMSLAENLFLGRWPKQAGVIQYREMEEQAAEAMSRLGLDLPPGRLVAGLSPAERQLLEIARVLVGKPKIVILDEPTSSLAAAEAQKVMDAVQRIASEGIAVIYVSHRMNEIRQIAHSATIMRDGRIIDTVDVKGADTREIVRLMLGSEASQAAALKNGSQEKTVLEVRNLALAPKLASVSFKLRKGEVLGIAGLLGSGRTELLQAIMGVRPFDRGEVAVDGVAVKNPRYRDMIRRGFGYTPESRKEEGVVPLLGVDENTLLTNFPEVTRRGVLSGSLMAAATRRIIDRLHVKAARTDTPIGTLSGGNQQKVVIGRWVYADSRILLLDEPTRGVDVEAKAQIYAIIRELAAEGRSVIFVSSEIEELPLVCDRVLVLRDGALHEEFSAPNIDQDAVMAACITGH</sequence>
<dbReference type="PANTHER" id="PTHR43790:SF9">
    <property type="entry name" value="GALACTOFURANOSE TRANSPORTER ATP-BINDING PROTEIN YTFR"/>
    <property type="match status" value="1"/>
</dbReference>
<evidence type="ECO:0000256" key="6">
    <source>
        <dbReference type="ARBA" id="ARBA00022840"/>
    </source>
</evidence>
<dbReference type="RefSeq" id="WP_407866482.1">
    <property type="nucleotide sequence ID" value="NZ_BAAFZP010000002.1"/>
</dbReference>
<dbReference type="InterPro" id="IPR027417">
    <property type="entry name" value="P-loop_NTPase"/>
</dbReference>
<dbReference type="CDD" id="cd03215">
    <property type="entry name" value="ABC_Carb_Monos_II"/>
    <property type="match status" value="1"/>
</dbReference>
<evidence type="ECO:0000313" key="8">
    <source>
        <dbReference type="EMBL" id="GAB1583967.1"/>
    </source>
</evidence>
<dbReference type="Pfam" id="PF00005">
    <property type="entry name" value="ABC_tran"/>
    <property type="match status" value="2"/>
</dbReference>
<proteinExistence type="inferred from homology"/>